<dbReference type="GO" id="GO:0005840">
    <property type="term" value="C:ribosome"/>
    <property type="evidence" value="ECO:0007669"/>
    <property type="project" value="UniProtKB-KW"/>
</dbReference>
<dbReference type="Proteomes" id="UP001224428">
    <property type="component" value="Unassembled WGS sequence"/>
</dbReference>
<evidence type="ECO:0000259" key="8">
    <source>
        <dbReference type="PROSITE" id="PS00651"/>
    </source>
</evidence>
<dbReference type="GO" id="GO:1990904">
    <property type="term" value="C:ribonucleoprotein complex"/>
    <property type="evidence" value="ECO:0007669"/>
    <property type="project" value="UniProtKB-KW"/>
</dbReference>
<accession>A0AAJ1UVL6</accession>
<dbReference type="InterPro" id="IPR020070">
    <property type="entry name" value="Ribosomal_bL9_N"/>
</dbReference>
<dbReference type="PROSITE" id="PS00651">
    <property type="entry name" value="RIBOSOMAL_L9"/>
    <property type="match status" value="1"/>
</dbReference>
<dbReference type="HAMAP" id="MF_00503">
    <property type="entry name" value="Ribosomal_bL9"/>
    <property type="match status" value="1"/>
</dbReference>
<dbReference type="InterPro" id="IPR009027">
    <property type="entry name" value="Ribosomal_bL9/RNase_H1_N"/>
</dbReference>
<comment type="similarity">
    <text evidence="1 7">Belongs to the bacterial ribosomal protein bL9 family.</text>
</comment>
<dbReference type="EMBL" id="JASDDP010000010">
    <property type="protein sequence ID" value="MDJ1645644.1"/>
    <property type="molecule type" value="Genomic_DNA"/>
</dbReference>
<dbReference type="Gene3D" id="3.10.430.100">
    <property type="entry name" value="Ribosomal protein L9, C-terminal domain"/>
    <property type="match status" value="1"/>
</dbReference>
<evidence type="ECO:0000256" key="7">
    <source>
        <dbReference type="HAMAP-Rule" id="MF_00503"/>
    </source>
</evidence>
<evidence type="ECO:0000256" key="2">
    <source>
        <dbReference type="ARBA" id="ARBA00022730"/>
    </source>
</evidence>
<dbReference type="InterPro" id="IPR036791">
    <property type="entry name" value="Ribosomal_bL9_C_sf"/>
</dbReference>
<evidence type="ECO:0000256" key="4">
    <source>
        <dbReference type="ARBA" id="ARBA00022980"/>
    </source>
</evidence>
<organism evidence="9 10">
    <name type="scientific">Mycoplasma phocimorsus</name>
    <dbReference type="NCBI Taxonomy" id="3045839"/>
    <lineage>
        <taxon>Bacteria</taxon>
        <taxon>Bacillati</taxon>
        <taxon>Mycoplasmatota</taxon>
        <taxon>Mollicutes</taxon>
        <taxon>Mycoplasmataceae</taxon>
        <taxon>Mycoplasma</taxon>
    </lineage>
</organism>
<sequence>MKVILLKDCKDGKVNEVIDVKPGYATNYLIKNKLAIPFNKKTSTFLDTKLENLQQEEFIKRQEALETKHKLEEMETLVYKLETNIDGNKNLNVHGSISSKHILSDLQNRGFELHKTQIITKNIKNLGLYDIKIAIYKDIYAIIKVEVKSNAK</sequence>
<comment type="function">
    <text evidence="7">Binds to the 23S rRNA.</text>
</comment>
<evidence type="ECO:0000313" key="10">
    <source>
        <dbReference type="Proteomes" id="UP001224428"/>
    </source>
</evidence>
<dbReference type="SUPFAM" id="SSF55658">
    <property type="entry name" value="L9 N-domain-like"/>
    <property type="match status" value="1"/>
</dbReference>
<proteinExistence type="inferred from homology"/>
<evidence type="ECO:0000256" key="1">
    <source>
        <dbReference type="ARBA" id="ARBA00010605"/>
    </source>
</evidence>
<protein>
    <recommendedName>
        <fullName evidence="6 7">Large ribosomal subunit protein bL9</fullName>
    </recommendedName>
</protein>
<keyword evidence="4 7" id="KW-0689">Ribosomal protein</keyword>
<dbReference type="AlphaFoldDB" id="A0AAJ1UVL6"/>
<gene>
    <name evidence="7 9" type="primary">rplI</name>
    <name evidence="9" type="ORF">QLQ80_00875</name>
</gene>
<comment type="caution">
    <text evidence="9">The sequence shown here is derived from an EMBL/GenBank/DDBJ whole genome shotgun (WGS) entry which is preliminary data.</text>
</comment>
<dbReference type="Gene3D" id="3.40.5.10">
    <property type="entry name" value="Ribosomal protein L9, N-terminal domain"/>
    <property type="match status" value="1"/>
</dbReference>
<dbReference type="Pfam" id="PF03948">
    <property type="entry name" value="Ribosomal_L9_C"/>
    <property type="match status" value="1"/>
</dbReference>
<name>A0AAJ1UVL6_9MOLU</name>
<keyword evidence="3 7" id="KW-0694">RNA-binding</keyword>
<keyword evidence="2 7" id="KW-0699">rRNA-binding</keyword>
<dbReference type="PANTHER" id="PTHR21368">
    <property type="entry name" value="50S RIBOSOMAL PROTEIN L9"/>
    <property type="match status" value="1"/>
</dbReference>
<evidence type="ECO:0000313" key="9">
    <source>
        <dbReference type="EMBL" id="MDJ1645644.1"/>
    </source>
</evidence>
<keyword evidence="5 7" id="KW-0687">Ribonucleoprotein</keyword>
<dbReference type="GO" id="GO:0006412">
    <property type="term" value="P:translation"/>
    <property type="evidence" value="ECO:0007669"/>
    <property type="project" value="UniProtKB-UniRule"/>
</dbReference>
<dbReference type="InterPro" id="IPR036935">
    <property type="entry name" value="Ribosomal_bL9_N_sf"/>
</dbReference>
<reference evidence="9" key="1">
    <citation type="submission" date="2023-05" db="EMBL/GenBank/DDBJ databases">
        <title>Mycoplasma phocimorsus sp. nov., isolated from Scandinavian patients with seal finger or septic arthritis after contact with seals.</title>
        <authorList>
            <person name="Skafte-Holm A."/>
            <person name="Pedersen T.R."/>
            <person name="Froelund M."/>
            <person name="Stegger M."/>
            <person name="Qvortrup K."/>
            <person name="Michaels D.L."/>
            <person name="Brown D.R."/>
            <person name="Jensen J.S."/>
        </authorList>
    </citation>
    <scope>NUCLEOTIDE SEQUENCE</scope>
    <source>
        <strain evidence="9">M5725</strain>
    </source>
</reference>
<dbReference type="InterPro" id="IPR020594">
    <property type="entry name" value="Ribosomal_bL9_bac/chp"/>
</dbReference>
<dbReference type="SUPFAM" id="SSF55653">
    <property type="entry name" value="Ribosomal protein L9 C-domain"/>
    <property type="match status" value="1"/>
</dbReference>
<evidence type="ECO:0000256" key="5">
    <source>
        <dbReference type="ARBA" id="ARBA00023274"/>
    </source>
</evidence>
<dbReference type="Pfam" id="PF01281">
    <property type="entry name" value="Ribosomal_L9_N"/>
    <property type="match status" value="1"/>
</dbReference>
<feature type="domain" description="Ribosomal protein L9" evidence="8">
    <location>
        <begin position="12"/>
        <end position="39"/>
    </location>
</feature>
<evidence type="ECO:0000256" key="6">
    <source>
        <dbReference type="ARBA" id="ARBA00035292"/>
    </source>
</evidence>
<dbReference type="GO" id="GO:0003735">
    <property type="term" value="F:structural constituent of ribosome"/>
    <property type="evidence" value="ECO:0007669"/>
    <property type="project" value="InterPro"/>
</dbReference>
<evidence type="ECO:0000256" key="3">
    <source>
        <dbReference type="ARBA" id="ARBA00022884"/>
    </source>
</evidence>
<keyword evidence="10" id="KW-1185">Reference proteome</keyword>
<dbReference type="InterPro" id="IPR000244">
    <property type="entry name" value="Ribosomal_bL9"/>
</dbReference>
<dbReference type="InterPro" id="IPR020069">
    <property type="entry name" value="Ribosomal_bL9_C"/>
</dbReference>
<dbReference type="GO" id="GO:0019843">
    <property type="term" value="F:rRNA binding"/>
    <property type="evidence" value="ECO:0007669"/>
    <property type="project" value="UniProtKB-UniRule"/>
</dbReference>
<dbReference type="RefSeq" id="WP_283827162.1">
    <property type="nucleotide sequence ID" value="NZ_JASDDP010000010.1"/>
</dbReference>
<dbReference type="NCBIfam" id="TIGR00158">
    <property type="entry name" value="L9"/>
    <property type="match status" value="1"/>
</dbReference>